<name>A0A4Y3TNG0_9PROT</name>
<organism evidence="1 2">
    <name type="scientific">Acetobacter orleanensis</name>
    <dbReference type="NCBI Taxonomy" id="104099"/>
    <lineage>
        <taxon>Bacteria</taxon>
        <taxon>Pseudomonadati</taxon>
        <taxon>Pseudomonadota</taxon>
        <taxon>Alphaproteobacteria</taxon>
        <taxon>Acetobacterales</taxon>
        <taxon>Acetobacteraceae</taxon>
        <taxon>Acetobacter</taxon>
    </lineage>
</organism>
<comment type="caution">
    <text evidence="1">The sequence shown here is derived from an EMBL/GenBank/DDBJ whole genome shotgun (WGS) entry which is preliminary data.</text>
</comment>
<gene>
    <name evidence="1" type="ORF">AOR01nite_17500</name>
</gene>
<dbReference type="RefSeq" id="WP_048835769.1">
    <property type="nucleotide sequence ID" value="NZ_BJMU01000008.1"/>
</dbReference>
<dbReference type="AlphaFoldDB" id="A0A4Y3TNG0"/>
<accession>A0A4Y3TNG0</accession>
<protein>
    <submittedName>
        <fullName evidence="1">Uncharacterized protein</fullName>
    </submittedName>
</protein>
<proteinExistence type="predicted"/>
<keyword evidence="2" id="KW-1185">Reference proteome</keyword>
<evidence type="ECO:0000313" key="1">
    <source>
        <dbReference type="EMBL" id="GEB83273.1"/>
    </source>
</evidence>
<dbReference type="Proteomes" id="UP000317617">
    <property type="component" value="Unassembled WGS sequence"/>
</dbReference>
<dbReference type="EMBL" id="BJMU01000008">
    <property type="protein sequence ID" value="GEB83273.1"/>
    <property type="molecule type" value="Genomic_DNA"/>
</dbReference>
<sequence length="212" mass="23512">MMNKLQTNLAAAKNRYQDTLKALDEVGARQVKATKIVSALQAEKDSLVAVHEQVNNIRLDAMETGKTTVYLPVELSKKYERLREIDEVLPTALRRKESLAKERAVTAAAVEDASEAVRREAGSILAAEQADVWERAKELWSEYVETIREVLVLGSTGHGRYPWSEIAEHLNSLTPSAYRELNGEGVAKTNVGREKVRQRYADLIAPLGAAPS</sequence>
<reference evidence="1 2" key="1">
    <citation type="submission" date="2019-06" db="EMBL/GenBank/DDBJ databases">
        <title>Whole genome shotgun sequence of Acetobacter orleanensis NBRC 13752.</title>
        <authorList>
            <person name="Hosoyama A."/>
            <person name="Uohara A."/>
            <person name="Ohji S."/>
            <person name="Ichikawa N."/>
        </authorList>
    </citation>
    <scope>NUCLEOTIDE SEQUENCE [LARGE SCALE GENOMIC DNA]</scope>
    <source>
        <strain evidence="1 2">NBRC 13752</strain>
    </source>
</reference>
<evidence type="ECO:0000313" key="2">
    <source>
        <dbReference type="Proteomes" id="UP000317617"/>
    </source>
</evidence>
<dbReference type="STRING" id="104099.AD949_09285"/>